<keyword evidence="1" id="KW-0472">Membrane</keyword>
<dbReference type="WBParaSite" id="Hba_08223">
    <property type="protein sequence ID" value="Hba_08223"/>
    <property type="gene ID" value="Hba_08223"/>
</dbReference>
<keyword evidence="2" id="KW-1185">Reference proteome</keyword>
<reference evidence="3" key="1">
    <citation type="submission" date="2016-11" db="UniProtKB">
        <authorList>
            <consortium name="WormBaseParasite"/>
        </authorList>
    </citation>
    <scope>IDENTIFICATION</scope>
</reference>
<proteinExistence type="predicted"/>
<organism evidence="2 3">
    <name type="scientific">Heterorhabditis bacteriophora</name>
    <name type="common">Entomopathogenic nematode worm</name>
    <dbReference type="NCBI Taxonomy" id="37862"/>
    <lineage>
        <taxon>Eukaryota</taxon>
        <taxon>Metazoa</taxon>
        <taxon>Ecdysozoa</taxon>
        <taxon>Nematoda</taxon>
        <taxon>Chromadorea</taxon>
        <taxon>Rhabditida</taxon>
        <taxon>Rhabditina</taxon>
        <taxon>Rhabditomorpha</taxon>
        <taxon>Strongyloidea</taxon>
        <taxon>Heterorhabditidae</taxon>
        <taxon>Heterorhabditis</taxon>
    </lineage>
</organism>
<keyword evidence="1" id="KW-1133">Transmembrane helix</keyword>
<dbReference type="Proteomes" id="UP000095283">
    <property type="component" value="Unplaced"/>
</dbReference>
<evidence type="ECO:0000256" key="1">
    <source>
        <dbReference type="SAM" id="Phobius"/>
    </source>
</evidence>
<protein>
    <submittedName>
        <fullName evidence="3">Neur_chan_memb domain-containing protein</fullName>
    </submittedName>
</protein>
<accession>A0A1I7WT00</accession>
<evidence type="ECO:0000313" key="2">
    <source>
        <dbReference type="Proteomes" id="UP000095283"/>
    </source>
</evidence>
<keyword evidence="1" id="KW-0812">Transmembrane</keyword>
<dbReference type="AlphaFoldDB" id="A0A1I7WT00"/>
<evidence type="ECO:0000313" key="3">
    <source>
        <dbReference type="WBParaSite" id="Hba_08223"/>
    </source>
</evidence>
<feature type="transmembrane region" description="Helical" evidence="1">
    <location>
        <begin position="32"/>
        <end position="51"/>
    </location>
</feature>
<sequence length="52" mass="5682">MGLAFDASAVPVNNQRAIENDRLYDAVMEKSGLLTIGVTVISLLFNLIIIFN</sequence>
<name>A0A1I7WT00_HETBA</name>